<feature type="compositionally biased region" description="Basic and acidic residues" evidence="1">
    <location>
        <begin position="91"/>
        <end position="101"/>
    </location>
</feature>
<feature type="region of interest" description="Disordered" evidence="1">
    <location>
        <begin position="26"/>
        <end position="165"/>
    </location>
</feature>
<accession>A0ABY7DG15</accession>
<evidence type="ECO:0000256" key="1">
    <source>
        <dbReference type="SAM" id="MobiDB-lite"/>
    </source>
</evidence>
<feature type="compositionally biased region" description="Pro residues" evidence="1">
    <location>
        <begin position="32"/>
        <end position="45"/>
    </location>
</feature>
<gene>
    <name evidence="2" type="ORF">MAR_028924</name>
</gene>
<feature type="compositionally biased region" description="Basic and acidic residues" evidence="1">
    <location>
        <begin position="68"/>
        <end position="84"/>
    </location>
</feature>
<reference evidence="2" key="1">
    <citation type="submission" date="2022-11" db="EMBL/GenBank/DDBJ databases">
        <title>Centuries of genome instability and evolution in soft-shell clam transmissible cancer (bioRxiv).</title>
        <authorList>
            <person name="Hart S.F.M."/>
            <person name="Yonemitsu M.A."/>
            <person name="Giersch R.M."/>
            <person name="Beal B.F."/>
            <person name="Arriagada G."/>
            <person name="Davis B.W."/>
            <person name="Ostrander E.A."/>
            <person name="Goff S.P."/>
            <person name="Metzger M.J."/>
        </authorList>
    </citation>
    <scope>NUCLEOTIDE SEQUENCE</scope>
    <source>
        <strain evidence="2">MELC-2E11</strain>
        <tissue evidence="2">Siphon/mantle</tissue>
    </source>
</reference>
<sequence length="165" mass="18599">MKTLCKKGSVYRLMTYKDHRAQLNQYHWTPSKPHPPGHAPIPHTPPISTHVTPNHHHNNHSGQGHYHTGHDLHESQGHSNELKKGAKRTHSPQDDGTKLEDGGSSAKKSKALNAEAPEFQSRITPNSTPEKEETLKWPENISSGEKKIEKNSKTEDKMFAEPTDW</sequence>
<name>A0ABY7DG15_MYAAR</name>
<proteinExistence type="predicted"/>
<dbReference type="Proteomes" id="UP001164746">
    <property type="component" value="Chromosome 2"/>
</dbReference>
<protein>
    <submittedName>
        <fullName evidence="2">Uncharacterized protein</fullName>
    </submittedName>
</protein>
<evidence type="ECO:0000313" key="3">
    <source>
        <dbReference type="Proteomes" id="UP001164746"/>
    </source>
</evidence>
<evidence type="ECO:0000313" key="2">
    <source>
        <dbReference type="EMBL" id="WAQ96234.1"/>
    </source>
</evidence>
<feature type="compositionally biased region" description="Basic and acidic residues" evidence="1">
    <location>
        <begin position="144"/>
        <end position="159"/>
    </location>
</feature>
<dbReference type="EMBL" id="CP111013">
    <property type="protein sequence ID" value="WAQ96234.1"/>
    <property type="molecule type" value="Genomic_DNA"/>
</dbReference>
<keyword evidence="3" id="KW-1185">Reference proteome</keyword>
<organism evidence="2 3">
    <name type="scientific">Mya arenaria</name>
    <name type="common">Soft-shell clam</name>
    <dbReference type="NCBI Taxonomy" id="6604"/>
    <lineage>
        <taxon>Eukaryota</taxon>
        <taxon>Metazoa</taxon>
        <taxon>Spiralia</taxon>
        <taxon>Lophotrochozoa</taxon>
        <taxon>Mollusca</taxon>
        <taxon>Bivalvia</taxon>
        <taxon>Autobranchia</taxon>
        <taxon>Heteroconchia</taxon>
        <taxon>Euheterodonta</taxon>
        <taxon>Imparidentia</taxon>
        <taxon>Neoheterodontei</taxon>
        <taxon>Myida</taxon>
        <taxon>Myoidea</taxon>
        <taxon>Myidae</taxon>
        <taxon>Mya</taxon>
    </lineage>
</organism>